<dbReference type="CDD" id="cd10527">
    <property type="entry name" value="SET_LSMT"/>
    <property type="match status" value="1"/>
</dbReference>
<dbReference type="OrthoDB" id="441812at2759"/>
<dbReference type="PANTHER" id="PTHR13271">
    <property type="entry name" value="UNCHARACTERIZED PUTATIVE METHYLTRANSFERASE"/>
    <property type="match status" value="1"/>
</dbReference>
<feature type="signal peptide" evidence="1">
    <location>
        <begin position="1"/>
        <end position="16"/>
    </location>
</feature>
<dbReference type="EMBL" id="HBIW01020720">
    <property type="protein sequence ID" value="CAE0702393.1"/>
    <property type="molecule type" value="Transcribed_RNA"/>
</dbReference>
<dbReference type="SUPFAM" id="SSF82199">
    <property type="entry name" value="SET domain"/>
    <property type="match status" value="1"/>
</dbReference>
<feature type="chain" id="PRO_5035681234" description="SET domain-containing protein" evidence="1">
    <location>
        <begin position="17"/>
        <end position="373"/>
    </location>
</feature>
<dbReference type="InterPro" id="IPR046341">
    <property type="entry name" value="SET_dom_sf"/>
</dbReference>
<dbReference type="GO" id="GO:0016279">
    <property type="term" value="F:protein-lysine N-methyltransferase activity"/>
    <property type="evidence" value="ECO:0007669"/>
    <property type="project" value="TreeGrafter"/>
</dbReference>
<dbReference type="Gene3D" id="3.90.1410.10">
    <property type="entry name" value="set domain protein methyltransferase, domain 1"/>
    <property type="match status" value="1"/>
</dbReference>
<evidence type="ECO:0000313" key="4">
    <source>
        <dbReference type="EMBL" id="CAH0374804.1"/>
    </source>
</evidence>
<feature type="domain" description="SET" evidence="2">
    <location>
        <begin position="31"/>
        <end position="242"/>
    </location>
</feature>
<dbReference type="InterPro" id="IPR050600">
    <property type="entry name" value="SETD3_SETD6_MTase"/>
</dbReference>
<protein>
    <recommendedName>
        <fullName evidence="2">SET domain-containing protein</fullName>
    </recommendedName>
</protein>
<evidence type="ECO:0000259" key="2">
    <source>
        <dbReference type="PROSITE" id="PS50280"/>
    </source>
</evidence>
<proteinExistence type="predicted"/>
<name>A0A7S4EBQ5_9STRA</name>
<organism evidence="3">
    <name type="scientific">Pelagomonas calceolata</name>
    <dbReference type="NCBI Taxonomy" id="35677"/>
    <lineage>
        <taxon>Eukaryota</taxon>
        <taxon>Sar</taxon>
        <taxon>Stramenopiles</taxon>
        <taxon>Ochrophyta</taxon>
        <taxon>Pelagophyceae</taxon>
        <taxon>Pelagomonadales</taxon>
        <taxon>Pelagomonadaceae</taxon>
        <taxon>Pelagomonas</taxon>
    </lineage>
</organism>
<dbReference type="PROSITE" id="PS50280">
    <property type="entry name" value="SET"/>
    <property type="match status" value="1"/>
</dbReference>
<evidence type="ECO:0000313" key="3">
    <source>
        <dbReference type="EMBL" id="CAE0702393.1"/>
    </source>
</evidence>
<accession>A0A7S4EBQ5</accession>
<evidence type="ECO:0000256" key="1">
    <source>
        <dbReference type="SAM" id="SignalP"/>
    </source>
</evidence>
<dbReference type="PANTHER" id="PTHR13271:SF154">
    <property type="entry name" value="GRIP DOMAIN-CONTAINING PROTEIN"/>
    <property type="match status" value="1"/>
</dbReference>
<reference evidence="4" key="2">
    <citation type="submission" date="2021-11" db="EMBL/GenBank/DDBJ databases">
        <authorList>
            <consortium name="Genoscope - CEA"/>
            <person name="William W."/>
        </authorList>
    </citation>
    <scope>NUCLEOTIDE SEQUENCE</scope>
</reference>
<dbReference type="AlphaFoldDB" id="A0A7S4EBQ5"/>
<dbReference type="InterPro" id="IPR001214">
    <property type="entry name" value="SET_dom"/>
</dbReference>
<keyword evidence="5" id="KW-1185">Reference proteome</keyword>
<dbReference type="Pfam" id="PF00856">
    <property type="entry name" value="SET"/>
    <property type="match status" value="1"/>
</dbReference>
<reference evidence="3" key="1">
    <citation type="submission" date="2021-01" db="EMBL/GenBank/DDBJ databases">
        <authorList>
            <person name="Corre E."/>
            <person name="Pelletier E."/>
            <person name="Niang G."/>
            <person name="Scheremetjew M."/>
            <person name="Finn R."/>
            <person name="Kale V."/>
            <person name="Holt S."/>
            <person name="Cochrane G."/>
            <person name="Meng A."/>
            <person name="Brown T."/>
            <person name="Cohen L."/>
        </authorList>
    </citation>
    <scope>NUCLEOTIDE SEQUENCE</scope>
    <source>
        <strain evidence="3">CCMP1756</strain>
    </source>
</reference>
<gene>
    <name evidence="3" type="ORF">PCAL00307_LOCUS17838</name>
    <name evidence="4" type="ORF">PECAL_4P21070</name>
</gene>
<dbReference type="EMBL" id="CAKKNE010000004">
    <property type="protein sequence ID" value="CAH0374804.1"/>
    <property type="molecule type" value="Genomic_DNA"/>
</dbReference>
<sequence length="373" mass="40663">MIMLQGFILLTAYASAFAPTGTPEHALAAWVKTEGGFIGDVAVEKRDGVRGLYTTKDAPKGTLLLSVPEACCIAADEDPQWGLSLRELTTARLVGSRTRGEHEPYIATLPSDEPLLCDWSDAELAELQSLRLSDDARGMLPFLDESTARILPWTKGTEADVRWAERMVRSRALLFDDGGFNSLGDLDSPAMMALVPLLDLANHRTPDLGEVEPVGLDPSARAVTLAAPRDLKEGDEVTICYRYEGNEKLLLDYGFAEALGGQPCYEEINLGDDLILDSTLADTCALDDLGATRFRELLQASLAAAPTTLAEDRAMLSESTTLEVGYGEWRVESVRLFHALTYRIGQKALMTKMLEALESDDPAAALETIRLPR</sequence>
<keyword evidence="1" id="KW-0732">Signal</keyword>
<dbReference type="Proteomes" id="UP000789595">
    <property type="component" value="Unassembled WGS sequence"/>
</dbReference>
<evidence type="ECO:0000313" key="5">
    <source>
        <dbReference type="Proteomes" id="UP000789595"/>
    </source>
</evidence>